<evidence type="ECO:0000313" key="5">
    <source>
        <dbReference type="EMBL" id="HIP97998.1"/>
    </source>
</evidence>
<dbReference type="InterPro" id="IPR006138">
    <property type="entry name" value="NADH_UQ_OxRdtase_20Kd_su"/>
</dbReference>
<accession>A0A9D0YNI3</accession>
<dbReference type="GO" id="GO:0048038">
    <property type="term" value="F:quinone binding"/>
    <property type="evidence" value="ECO:0007669"/>
    <property type="project" value="UniProtKB-KW"/>
</dbReference>
<comment type="similarity">
    <text evidence="1 3">Belongs to the complex I 20 kDa subunit family.</text>
</comment>
<dbReference type="GO" id="GO:0046872">
    <property type="term" value="F:metal ion binding"/>
    <property type="evidence" value="ECO:0007669"/>
    <property type="project" value="UniProtKB-KW"/>
</dbReference>
<name>A0A9D0YNI3_AQUAO</name>
<keyword evidence="3" id="KW-0004">4Fe-4S</keyword>
<evidence type="ECO:0000313" key="6">
    <source>
        <dbReference type="Proteomes" id="UP000606463"/>
    </source>
</evidence>
<dbReference type="GO" id="GO:0015990">
    <property type="term" value="P:electron transport coupled proton transport"/>
    <property type="evidence" value="ECO:0007669"/>
    <property type="project" value="TreeGrafter"/>
</dbReference>
<sequence>MLTKFLDFFGWARANSPWMVHYCSGCCSLEILALMGPRFDWERYGFMPVPSPRQADFIVITGLISRKVLPVLLMTYDQMPKPRYVFAIGSCAFDGGPYYDSTSVVTNVPEILPPDVFVAGCPPTPEAILEGLLEMKKIIREKREARAEREGTWKEILKQELEKNPLLSQQPFFVGG</sequence>
<evidence type="ECO:0000256" key="2">
    <source>
        <dbReference type="ARBA" id="ARBA00022719"/>
    </source>
</evidence>
<dbReference type="Gene3D" id="3.40.50.12280">
    <property type="match status" value="1"/>
</dbReference>
<dbReference type="AlphaFoldDB" id="A0A9D0YNI3"/>
<dbReference type="InterPro" id="IPR006137">
    <property type="entry name" value="NADH_UbQ_OxRdtase-like_20kDa"/>
</dbReference>
<dbReference type="NCBIfam" id="TIGR01957">
    <property type="entry name" value="nuoB_fam"/>
    <property type="match status" value="1"/>
</dbReference>
<dbReference type="Pfam" id="PF01058">
    <property type="entry name" value="Oxidored_q6"/>
    <property type="match status" value="1"/>
</dbReference>
<keyword evidence="3" id="KW-0479">Metal-binding</keyword>
<protein>
    <submittedName>
        <fullName evidence="5">NADH-quinone oxidoreductase subunit B</fullName>
    </submittedName>
</protein>
<evidence type="ECO:0000259" key="4">
    <source>
        <dbReference type="Pfam" id="PF01058"/>
    </source>
</evidence>
<organism evidence="5 6">
    <name type="scientific">Aquifex aeolicus</name>
    <dbReference type="NCBI Taxonomy" id="63363"/>
    <lineage>
        <taxon>Bacteria</taxon>
        <taxon>Pseudomonadati</taxon>
        <taxon>Aquificota</taxon>
        <taxon>Aquificia</taxon>
        <taxon>Aquificales</taxon>
        <taxon>Aquificaceae</taxon>
        <taxon>Aquifex</taxon>
    </lineage>
</organism>
<dbReference type="NCBIfam" id="NF005012">
    <property type="entry name" value="PRK06411.1"/>
    <property type="match status" value="1"/>
</dbReference>
<feature type="domain" description="NADH:ubiquinone oxidoreductase-like 20kDa subunit" evidence="4">
    <location>
        <begin position="23"/>
        <end position="134"/>
    </location>
</feature>
<keyword evidence="3" id="KW-0520">NAD</keyword>
<dbReference type="GO" id="GO:0051539">
    <property type="term" value="F:4 iron, 4 sulfur cluster binding"/>
    <property type="evidence" value="ECO:0007669"/>
    <property type="project" value="UniProtKB-KW"/>
</dbReference>
<keyword evidence="3" id="KW-0411">Iron-sulfur</keyword>
<keyword evidence="3" id="KW-0408">Iron</keyword>
<dbReference type="GO" id="GO:0045271">
    <property type="term" value="C:respiratory chain complex I"/>
    <property type="evidence" value="ECO:0007669"/>
    <property type="project" value="TreeGrafter"/>
</dbReference>
<evidence type="ECO:0000256" key="1">
    <source>
        <dbReference type="ARBA" id="ARBA00009173"/>
    </source>
</evidence>
<dbReference type="SUPFAM" id="SSF56770">
    <property type="entry name" value="HydA/Nqo6-like"/>
    <property type="match status" value="1"/>
</dbReference>
<dbReference type="PANTHER" id="PTHR11995:SF14">
    <property type="entry name" value="NADH DEHYDROGENASE [UBIQUINONE] IRON-SULFUR PROTEIN 7, MITOCHONDRIAL"/>
    <property type="match status" value="1"/>
</dbReference>
<keyword evidence="2" id="KW-0874">Quinone</keyword>
<gene>
    <name evidence="5" type="ORF">EYH37_01330</name>
</gene>
<proteinExistence type="inferred from homology"/>
<reference evidence="5" key="1">
    <citation type="journal article" date="2020" name="ISME J.">
        <title>Gammaproteobacteria mediating utilization of methyl-, sulfur- and petroleum organic compounds in deep ocean hydrothermal plumes.</title>
        <authorList>
            <person name="Zhou Z."/>
            <person name="Liu Y."/>
            <person name="Pan J."/>
            <person name="Cron B.R."/>
            <person name="Toner B.M."/>
            <person name="Anantharaman K."/>
            <person name="Breier J.A."/>
            <person name="Dick G.J."/>
            <person name="Li M."/>
        </authorList>
    </citation>
    <scope>NUCLEOTIDE SEQUENCE</scope>
    <source>
        <strain evidence="5">SZUA-1501</strain>
    </source>
</reference>
<evidence type="ECO:0000256" key="3">
    <source>
        <dbReference type="RuleBase" id="RU004464"/>
    </source>
</evidence>
<dbReference type="GO" id="GO:0008137">
    <property type="term" value="F:NADH dehydrogenase (ubiquinone) activity"/>
    <property type="evidence" value="ECO:0007669"/>
    <property type="project" value="InterPro"/>
</dbReference>
<comment type="caution">
    <text evidence="5">The sequence shown here is derived from an EMBL/GenBank/DDBJ whole genome shotgun (WGS) entry which is preliminary data.</text>
</comment>
<dbReference type="PANTHER" id="PTHR11995">
    <property type="entry name" value="NADH DEHYDROGENASE"/>
    <property type="match status" value="1"/>
</dbReference>
<dbReference type="GO" id="GO:0009060">
    <property type="term" value="P:aerobic respiration"/>
    <property type="evidence" value="ECO:0007669"/>
    <property type="project" value="TreeGrafter"/>
</dbReference>
<dbReference type="EMBL" id="DQVE01000014">
    <property type="protein sequence ID" value="HIP97998.1"/>
    <property type="molecule type" value="Genomic_DNA"/>
</dbReference>
<dbReference type="Proteomes" id="UP000606463">
    <property type="component" value="Unassembled WGS sequence"/>
</dbReference>